<organism evidence="1 2">
    <name type="scientific">Spirosoma foliorum</name>
    <dbReference type="NCBI Taxonomy" id="2710596"/>
    <lineage>
        <taxon>Bacteria</taxon>
        <taxon>Pseudomonadati</taxon>
        <taxon>Bacteroidota</taxon>
        <taxon>Cytophagia</taxon>
        <taxon>Cytophagales</taxon>
        <taxon>Cytophagaceae</taxon>
        <taxon>Spirosoma</taxon>
    </lineage>
</organism>
<evidence type="ECO:0000313" key="2">
    <source>
        <dbReference type="Proteomes" id="UP000515369"/>
    </source>
</evidence>
<dbReference type="EMBL" id="CP059732">
    <property type="protein sequence ID" value="QMW06391.1"/>
    <property type="molecule type" value="Genomic_DNA"/>
</dbReference>
<dbReference type="KEGG" id="sfol:H3H32_16610"/>
<accession>A0A7G5H5J9</accession>
<protein>
    <submittedName>
        <fullName evidence="1">Uncharacterized protein</fullName>
    </submittedName>
</protein>
<gene>
    <name evidence="1" type="ORF">H3H32_16610</name>
</gene>
<name>A0A7G5H5J9_9BACT</name>
<sequence length="75" mass="8640">MKILKTFNWLRRDFSATFECEACGHQQTDNSCYDDANFYINVIPDMKCEKCGESTNSQGLTPYAVTPRYDPNITM</sequence>
<reference evidence="1 2" key="1">
    <citation type="submission" date="2020-07" db="EMBL/GenBank/DDBJ databases">
        <title>Spirosoma foliorum sp. nov., isolated from the leaves on the Nejang mountain Korea, Republic of.</title>
        <authorList>
            <person name="Ho H."/>
            <person name="Lee Y.-J."/>
            <person name="Nurcahyanto D.-A."/>
            <person name="Kim S.-G."/>
        </authorList>
    </citation>
    <scope>NUCLEOTIDE SEQUENCE [LARGE SCALE GENOMIC DNA]</scope>
    <source>
        <strain evidence="1 2">PL0136</strain>
    </source>
</reference>
<proteinExistence type="predicted"/>
<dbReference type="RefSeq" id="WP_182463760.1">
    <property type="nucleotide sequence ID" value="NZ_CP059732.1"/>
</dbReference>
<dbReference type="AlphaFoldDB" id="A0A7G5H5J9"/>
<keyword evidence="2" id="KW-1185">Reference proteome</keyword>
<evidence type="ECO:0000313" key="1">
    <source>
        <dbReference type="EMBL" id="QMW06391.1"/>
    </source>
</evidence>
<dbReference type="Proteomes" id="UP000515369">
    <property type="component" value="Chromosome"/>
</dbReference>